<dbReference type="RefSeq" id="WP_171783692.1">
    <property type="nucleotide sequence ID" value="NZ_BAAAML010000006.1"/>
</dbReference>
<comment type="caution">
    <text evidence="1">The sequence shown here is derived from an EMBL/GenBank/DDBJ whole genome shotgun (WGS) entry which is preliminary data.</text>
</comment>
<reference evidence="1 2" key="1">
    <citation type="submission" date="2020-05" db="EMBL/GenBank/DDBJ databases">
        <title>Genomic Encyclopedia of Type Strains, Phase III (KMG-III): the genomes of soil and plant-associated and newly described type strains.</title>
        <authorList>
            <person name="Whitman W."/>
        </authorList>
    </citation>
    <scope>NUCLEOTIDE SEQUENCE [LARGE SCALE GENOMIC DNA]</scope>
    <source>
        <strain evidence="1 2">KCTC 19046</strain>
    </source>
</reference>
<evidence type="ECO:0000313" key="1">
    <source>
        <dbReference type="EMBL" id="NOV97487.1"/>
    </source>
</evidence>
<sequence>MLRRVSDPGLRDFDRGCFVLQRDGEVAGHAATLVGEFWSPGRPLTIQQNVWIVVVWADGGGREHSFEDYPPWTVVSEIRGGSFSWDDGPRSGTYTATRLPDAEADARWAELEITPDDF</sequence>
<organism evidence="1 2">
    <name type="scientific">Isoptericola halotolerans</name>
    <dbReference type="NCBI Taxonomy" id="300560"/>
    <lineage>
        <taxon>Bacteria</taxon>
        <taxon>Bacillati</taxon>
        <taxon>Actinomycetota</taxon>
        <taxon>Actinomycetes</taxon>
        <taxon>Micrococcales</taxon>
        <taxon>Promicromonosporaceae</taxon>
        <taxon>Isoptericola</taxon>
    </lineage>
</organism>
<dbReference type="EMBL" id="JABEZU010000002">
    <property type="protein sequence ID" value="NOV97487.1"/>
    <property type="molecule type" value="Genomic_DNA"/>
</dbReference>
<gene>
    <name evidence="1" type="ORF">HDG69_002062</name>
</gene>
<name>A0ABX2A6R3_9MICO</name>
<keyword evidence="2" id="KW-1185">Reference proteome</keyword>
<evidence type="ECO:0000313" key="2">
    <source>
        <dbReference type="Proteomes" id="UP000757540"/>
    </source>
</evidence>
<protein>
    <submittedName>
        <fullName evidence="1">Uncharacterized protein</fullName>
    </submittedName>
</protein>
<dbReference type="Proteomes" id="UP000757540">
    <property type="component" value="Unassembled WGS sequence"/>
</dbReference>
<proteinExistence type="predicted"/>
<accession>A0ABX2A6R3</accession>